<dbReference type="KEGG" id="char:116223256"/>
<evidence type="ECO:0000313" key="1">
    <source>
        <dbReference type="Proteomes" id="UP000515152"/>
    </source>
</evidence>
<keyword evidence="1" id="KW-1185">Reference proteome</keyword>
<dbReference type="GeneID" id="116223256"/>
<dbReference type="RefSeq" id="XP_031435160.1">
    <property type="nucleotide sequence ID" value="XM_031579300.1"/>
</dbReference>
<evidence type="ECO:0000313" key="2">
    <source>
        <dbReference type="RefSeq" id="XP_031435160.1"/>
    </source>
</evidence>
<protein>
    <submittedName>
        <fullName evidence="2">Uncharacterized protein LOC116223256</fullName>
    </submittedName>
</protein>
<dbReference type="Proteomes" id="UP000515152">
    <property type="component" value="Chromosome 13"/>
</dbReference>
<sequence length="3440" mass="377204">MEAIFDRLEEGDALQNVDQFLTALSVAPEIPDIAPPVRDFAMNRTFNIISVHFLQFEVSAWIAWFHVKLIPVLPSFTTEMLTQTTAQTNCTNYQVIVKGMGKVSKKMPLTRRKGIANVLVKHLKQFLATFNKRACRLDIQNDAEWLEVNLGPFSKEVDYSAFKELNITGLATLDSLSPDQKAELVLDPSSGALENVTVLTEVFGSIVGSPDDGELDRFWEACAAVTAQQNITYITNAAVRDVMLNLTLTALAPRFPTFQTSDFTLWFQVNLVVLLASVRPASLSVIPLNISCDSFKAIIVAFDESLKTLPGSVSADLQSSRDYLAQSFPQGCRPPYPVGVCSETVVDVESLCASATLCVSSAKNVFFLLFVPHSIPLQDHLASANSSGTLCNFSLGDLACSSVESLSADSLVTLLECKLPNSNSYPIETWKAFFAKVAGVLDEALVRYSDKARNLTQSLSTVLDVIGEVKLNNFTEAQFKDEAFISRWFNIRLGPFLPSVTAKFLSCLTTKSFSCETFQAVVAALSNRSTSMDEEQRRTIFTRFLYPFLSRGNSSDPGCITGTLGSKDWLQKNFGDFAVYAPLEDLQKLNGNFSSFESLELLTPSQAAQLTLTSGALNDSTKMEAIFDRLEEGDALQNVDQFLTALSVAPEIPDIAPPVRDFAMNRTFNIISVHFLQFEVSAWIAWFHVKLIPVLPSFTTEMLTQTTAQTNCTNYQVIVKGMGKVSKKMPLTRRKGIANVLVKHLKQFLATFNKRACRLDIQNDAEWLEVNLGPFSKEVDYSAFKELNITGLATLDSLSPDQKAELVLDPSSGALENVTVLTEVFGSIVGSPDDGELDRFWEACAAVTAQQNITYITNAAVRDVMLNLTLTALAPRFPTFQTSDFTLWFQVNLVVLLASVRPASLSVIPLNISCDSFKAIIVAFDESLKTLPGSVSADLQSSRDYLAQSFPQGCRPPYPVGVCSETVVDVESLCASANTIPLQDHLASANSSGTLCNFSLGDLACSSVESLSADSLVTLLECKLPNSNSYPIETWKAFFAKVAGVLDEALVRYSDKARNLTQSLSTVLDVIGEVKLNNFTEAQFKDEAFISRWFNIRLGPFLPSVTAKFLSCLTTKSFSCETFQAVVAALSNRSTSMDEEQRRTIFTRFLYPFLSRGNSSDPGCITGTLGSKDWLQKNFGDFAVYAPLEDLQKLNGNFSSFESLELLTPSQAAQLTLTSGALNDSTKMEAIFDRLEEGDALQNVDQFLTALSVAPEIPDIAPPVRDFAMNRTFNIISVHFLQFEVSAWIAWFHVKLIPVLPSFTTEMLTQTTAQTNCTNYQVIVKGMGKVSKKMPLTRRKGIANVLVKHLKQFLATFNKRACRLDIQNDAEWLEVNLGPFSKEVDYSAFKELNITGLATLDSLSPDQKAELVLDPSSGALENVTVLTEVFGSIVGSPDDGELDRFWEACAAVTAQQNITYITNAAVRDVMLNLTLTALAPRFPTFQTSDFTLWFQVNLVVLLASVRPASLSVIPLNISCDSFKAIIVAFDESLKTLPGSVSADLQSSRDYLAQSFPQGCRPPYPVGVCSETVVDVESLCASANTIPLQDHLASANSSGTLCNFSLGDLACSSVESLSADSLVTLLECKLPNSNSYPIETWKAFFAKVAGVLDEALVRYSDKARNLTQSLSTVLDVIGEVKLNNFTEAQFKDEAFISRWFNIRLGPFLPSVTAKFLSCLTTKSFSCETFQAVVAALSNRSTSMDEEQRRTIFTRFLYPFLSRGNSSDPGCITGTLGSKDWLQKNFGDFAVYAPLEDLQKLNGNFSSFESLELLTPSQAAQLTLTSGALNDSTKMEAIFDRLEEGDALQNVDQFLTALSVAPEIPDIAPPVRDFAMNRTFNIISVHFLQFEVSAWIAWFHVKLIPVLPSFTTEMLTQTTAQTNCTNYQVIVKGMGKVSKKMPLTRRKGIANVLVKHLKQFLATFNKRACRLDIQNDAEWLEVNLGPFSKEVDYSAFKELNITGLATLDSLSPDQKAELVLDPSSGALENVTVLTEVFGSIVGSPDDGELDRFWEACAAVTAQVSGSHGRSNFITCQIPSGTTVVSSVGLCLASSLTDLPLLFLANITYITNAAVRDVMLNLTLTALAPRFPTFQTSDFTLWFQVNLVVLLASVRPASLSVIPLNISCDSFKAIIVAFDESLKTLPGSVSADLQSSRDYLAQSFPQGCRPPYPVGVCSETVVDVESLCASANTIPLQDHLASANSSGTLCNFSLGDLACSSVESLSADSLVTLLECKLPNSNSYPIETWKAFFAKVAGVLDEALVRYSDKARNLTQSLSTVLDVIGEVKLNNFTEAQFKDEAFISRWFNIRLGPFLPSVTAKFLSCLTTKSFSCETFQAVVAALSNRSTSMDEEQRRTIFTRFLYPFLSRGNSSDPGCITGTLGSKDWLQKNFGDFAVYAPLEDLQKLNGNFSSFESLELLTPSQAAQLTLTSGALNDSTKMEAIFDRLEEGDALQNVDQFLTALSVAPEIPDIAPPVRDFAMNRTFNIISVHFLQFEVSAWIAWFHVKLIPVLPSFTTEMLTQTTAQTNCTNYQVIVKGMGKVSKKMPLTRRKGIANVLVKHLKQFLATFNKRACRLDIQNDAEWLEVNLGPFSKEVDYSAFKELNITGLATLDSLSPDQKAELVLDPSSGALENVTVLTEVFGSIVGSPDDGELDRFWEACAAVTAQQNITYITNAAVRDVMLNLTLTALAPRFPTFQTSDFTLWFQVNLVVLLASVRPASLSVIPLNISCDSFKAIIVAFDESLKTLPGSVSADLQSSRDYLAQSFPQGCRPPYPVGVCSETVVDVESLCASANTIPLQDHLASANSSGTLCNFSLGDLACSSVESLSADSLVTLLECKLPNSNSYPIETWKAFFAKVAGVLDEALVRYSDKARNLTQSLSTVLDVIGEVKLNNFTEAQFKDEAFISRWFNIRLGPFLPSVTAKFLSCLTTKSFSCETFQAVVAALSNRSTSMDEEQRRTIFTRFLYPFLSRGNSSDPGCITGTLGSKDWLQKNFGDFAVYAPLEDLQKLNGNFSSFESLELLTPSQAAQLTLTSGALNDSTKMEAIFDRLEEGDALQNVDQFLTALSVAPEIPDIAPPVRDFAMNRTFNIISVHFLQFEVSAWIAWFHVKLIPVLPSFTTEMLTQTTAQTNCTNYQVIVKGMGKVSKKMPLTRRKGIANVLVKHLKQFLATFNKRACRLDIQNDAEWLEVNLGPFSKEVDYSAFKELNITGLATLDSLSPDQKAELVLDPSSGALENVTVLTEVFGSIVGSPDDGELDRFWEACAAVTAQQNITYITNAAVRDVMLNLTLTALAPRFPTFQTSDFTLWFQVNLVVLLASVRPASLSVIPLNISCDSFKAIIVAFDESLKTLPASVSADLQSSREYLAQRFPQGCRPPYPVGVCSETVVDVESLCASANR</sequence>
<accession>A0A6P8GJS3</accession>
<name>A0A6P8GJS3_CLUHA</name>
<proteinExistence type="predicted"/>
<dbReference type="OrthoDB" id="9329195at2759"/>
<organism evidence="1 2">
    <name type="scientific">Clupea harengus</name>
    <name type="common">Atlantic herring</name>
    <dbReference type="NCBI Taxonomy" id="7950"/>
    <lineage>
        <taxon>Eukaryota</taxon>
        <taxon>Metazoa</taxon>
        <taxon>Chordata</taxon>
        <taxon>Craniata</taxon>
        <taxon>Vertebrata</taxon>
        <taxon>Euteleostomi</taxon>
        <taxon>Actinopterygii</taxon>
        <taxon>Neopterygii</taxon>
        <taxon>Teleostei</taxon>
        <taxon>Clupei</taxon>
        <taxon>Clupeiformes</taxon>
        <taxon>Clupeoidei</taxon>
        <taxon>Clupeidae</taxon>
        <taxon>Clupea</taxon>
    </lineage>
</organism>
<reference evidence="2" key="1">
    <citation type="submission" date="2025-08" db="UniProtKB">
        <authorList>
            <consortium name="RefSeq"/>
        </authorList>
    </citation>
    <scope>IDENTIFICATION</scope>
</reference>
<gene>
    <name evidence="2" type="primary">LOC116223256</name>
</gene>